<gene>
    <name evidence="11" type="ORF">NEOLEDRAFT_1133696</name>
</gene>
<dbReference type="EC" id="2.7.13.3" evidence="2"/>
<feature type="transmembrane region" description="Helical" evidence="8">
    <location>
        <begin position="386"/>
        <end position="404"/>
    </location>
</feature>
<dbReference type="Proteomes" id="UP000076761">
    <property type="component" value="Unassembled WGS sequence"/>
</dbReference>
<dbReference type="InterPro" id="IPR036890">
    <property type="entry name" value="HATPase_C_sf"/>
</dbReference>
<dbReference type="PANTHER" id="PTHR43047">
    <property type="entry name" value="TWO-COMPONENT HISTIDINE PROTEIN KINASE"/>
    <property type="match status" value="1"/>
</dbReference>
<feature type="compositionally biased region" description="Polar residues" evidence="7">
    <location>
        <begin position="905"/>
        <end position="936"/>
    </location>
</feature>
<dbReference type="PROSITE" id="PS50110">
    <property type="entry name" value="RESPONSE_REGULATORY"/>
    <property type="match status" value="1"/>
</dbReference>
<keyword evidence="4" id="KW-0808">Transferase</keyword>
<keyword evidence="8" id="KW-0812">Transmembrane</keyword>
<dbReference type="PRINTS" id="PR00344">
    <property type="entry name" value="BCTRLSENSOR"/>
</dbReference>
<dbReference type="Pfam" id="PF00072">
    <property type="entry name" value="Response_reg"/>
    <property type="match status" value="1"/>
</dbReference>
<dbReference type="Pfam" id="PF02518">
    <property type="entry name" value="HATPase_c"/>
    <property type="match status" value="1"/>
</dbReference>
<dbReference type="CDD" id="cd00082">
    <property type="entry name" value="HisKA"/>
    <property type="match status" value="1"/>
</dbReference>
<organism evidence="11 12">
    <name type="scientific">Neolentinus lepideus HHB14362 ss-1</name>
    <dbReference type="NCBI Taxonomy" id="1314782"/>
    <lineage>
        <taxon>Eukaryota</taxon>
        <taxon>Fungi</taxon>
        <taxon>Dikarya</taxon>
        <taxon>Basidiomycota</taxon>
        <taxon>Agaricomycotina</taxon>
        <taxon>Agaricomycetes</taxon>
        <taxon>Gloeophyllales</taxon>
        <taxon>Gloeophyllaceae</taxon>
        <taxon>Neolentinus</taxon>
    </lineage>
</organism>
<evidence type="ECO:0000259" key="10">
    <source>
        <dbReference type="PROSITE" id="PS50110"/>
    </source>
</evidence>
<dbReference type="InterPro" id="IPR011006">
    <property type="entry name" value="CheY-like_superfamily"/>
</dbReference>
<evidence type="ECO:0000259" key="9">
    <source>
        <dbReference type="PROSITE" id="PS50109"/>
    </source>
</evidence>
<dbReference type="PROSITE" id="PS50109">
    <property type="entry name" value="HIS_KIN"/>
    <property type="match status" value="1"/>
</dbReference>
<evidence type="ECO:0000256" key="1">
    <source>
        <dbReference type="ARBA" id="ARBA00000085"/>
    </source>
</evidence>
<comment type="catalytic activity">
    <reaction evidence="1">
        <text>ATP + protein L-histidine = ADP + protein N-phospho-L-histidine.</text>
        <dbReference type="EC" id="2.7.13.3"/>
    </reaction>
</comment>
<dbReference type="InterPro" id="IPR005467">
    <property type="entry name" value="His_kinase_dom"/>
</dbReference>
<dbReference type="CDD" id="cd17546">
    <property type="entry name" value="REC_hyHK_CKI1_RcsC-like"/>
    <property type="match status" value="1"/>
</dbReference>
<protein>
    <recommendedName>
        <fullName evidence="2">histidine kinase</fullName>
        <ecNumber evidence="2">2.7.13.3</ecNumber>
    </recommendedName>
</protein>
<dbReference type="InParanoid" id="A0A165SL60"/>
<name>A0A165SL60_9AGAM</name>
<accession>A0A165SL60</accession>
<evidence type="ECO:0000256" key="6">
    <source>
        <dbReference type="PROSITE-ProRule" id="PRU00169"/>
    </source>
</evidence>
<dbReference type="Pfam" id="PF00512">
    <property type="entry name" value="HisKA"/>
    <property type="match status" value="1"/>
</dbReference>
<keyword evidence="3 6" id="KW-0597">Phosphoprotein</keyword>
<dbReference type="InterPro" id="IPR003594">
    <property type="entry name" value="HATPase_dom"/>
</dbReference>
<proteinExistence type="predicted"/>
<keyword evidence="12" id="KW-1185">Reference proteome</keyword>
<dbReference type="Gene3D" id="3.30.565.10">
    <property type="entry name" value="Histidine kinase-like ATPase, C-terminal domain"/>
    <property type="match status" value="1"/>
</dbReference>
<feature type="compositionally biased region" description="Low complexity" evidence="7">
    <location>
        <begin position="992"/>
        <end position="1013"/>
    </location>
</feature>
<feature type="transmembrane region" description="Helical" evidence="8">
    <location>
        <begin position="264"/>
        <end position="282"/>
    </location>
</feature>
<dbReference type="GO" id="GO:0009927">
    <property type="term" value="F:histidine phosphotransfer kinase activity"/>
    <property type="evidence" value="ECO:0007669"/>
    <property type="project" value="TreeGrafter"/>
</dbReference>
<feature type="region of interest" description="Disordered" evidence="7">
    <location>
        <begin position="852"/>
        <end position="943"/>
    </location>
</feature>
<evidence type="ECO:0000256" key="7">
    <source>
        <dbReference type="SAM" id="MobiDB-lite"/>
    </source>
</evidence>
<feature type="modified residue" description="4-aspartylphosphate" evidence="6">
    <location>
        <position position="1026"/>
    </location>
</feature>
<dbReference type="OrthoDB" id="60033at2759"/>
<dbReference type="Gene3D" id="3.40.50.2300">
    <property type="match status" value="1"/>
</dbReference>
<dbReference type="SUPFAM" id="SSF47384">
    <property type="entry name" value="Homodimeric domain of signal transducing histidine kinase"/>
    <property type="match status" value="1"/>
</dbReference>
<dbReference type="InterPro" id="IPR001789">
    <property type="entry name" value="Sig_transdc_resp-reg_receiver"/>
</dbReference>
<feature type="region of interest" description="Disordered" evidence="7">
    <location>
        <begin position="987"/>
        <end position="1013"/>
    </location>
</feature>
<dbReference type="SUPFAM" id="SSF52172">
    <property type="entry name" value="CheY-like"/>
    <property type="match status" value="1"/>
</dbReference>
<evidence type="ECO:0000256" key="8">
    <source>
        <dbReference type="SAM" id="Phobius"/>
    </source>
</evidence>
<evidence type="ECO:0000256" key="2">
    <source>
        <dbReference type="ARBA" id="ARBA00012438"/>
    </source>
</evidence>
<dbReference type="SMART" id="SM00448">
    <property type="entry name" value="REC"/>
    <property type="match status" value="1"/>
</dbReference>
<evidence type="ECO:0000313" key="11">
    <source>
        <dbReference type="EMBL" id="KZT25328.1"/>
    </source>
</evidence>
<dbReference type="InterPro" id="IPR003661">
    <property type="entry name" value="HisK_dim/P_dom"/>
</dbReference>
<reference evidence="11 12" key="1">
    <citation type="journal article" date="2016" name="Mol. Biol. Evol.">
        <title>Comparative Genomics of Early-Diverging Mushroom-Forming Fungi Provides Insights into the Origins of Lignocellulose Decay Capabilities.</title>
        <authorList>
            <person name="Nagy L.G."/>
            <person name="Riley R."/>
            <person name="Tritt A."/>
            <person name="Adam C."/>
            <person name="Daum C."/>
            <person name="Floudas D."/>
            <person name="Sun H."/>
            <person name="Yadav J.S."/>
            <person name="Pangilinan J."/>
            <person name="Larsson K.H."/>
            <person name="Matsuura K."/>
            <person name="Barry K."/>
            <person name="Labutti K."/>
            <person name="Kuo R."/>
            <person name="Ohm R.A."/>
            <person name="Bhattacharya S.S."/>
            <person name="Shirouzu T."/>
            <person name="Yoshinaga Y."/>
            <person name="Martin F.M."/>
            <person name="Grigoriev I.V."/>
            <person name="Hibbett D.S."/>
        </authorList>
    </citation>
    <scope>NUCLEOTIDE SEQUENCE [LARGE SCALE GENOMIC DNA]</scope>
    <source>
        <strain evidence="11 12">HHB14362 ss-1</strain>
    </source>
</reference>
<dbReference type="SMART" id="SM00387">
    <property type="entry name" value="HATPase_c"/>
    <property type="match status" value="1"/>
</dbReference>
<dbReference type="AlphaFoldDB" id="A0A165SL60"/>
<feature type="transmembrane region" description="Helical" evidence="8">
    <location>
        <begin position="363"/>
        <end position="381"/>
    </location>
</feature>
<feature type="region of interest" description="Disordered" evidence="7">
    <location>
        <begin position="184"/>
        <end position="208"/>
    </location>
</feature>
<feature type="transmembrane region" description="Helical" evidence="8">
    <location>
        <begin position="294"/>
        <end position="312"/>
    </location>
</feature>
<feature type="transmembrane region" description="Helical" evidence="8">
    <location>
        <begin position="324"/>
        <end position="343"/>
    </location>
</feature>
<keyword evidence="5" id="KW-0418">Kinase</keyword>
<dbReference type="Gene3D" id="1.10.287.130">
    <property type="match status" value="1"/>
</dbReference>
<dbReference type="InterPro" id="IPR036097">
    <property type="entry name" value="HisK_dim/P_sf"/>
</dbReference>
<dbReference type="SMART" id="SM00388">
    <property type="entry name" value="HisKA"/>
    <property type="match status" value="1"/>
</dbReference>
<evidence type="ECO:0000256" key="4">
    <source>
        <dbReference type="ARBA" id="ARBA00022679"/>
    </source>
</evidence>
<evidence type="ECO:0000256" key="5">
    <source>
        <dbReference type="ARBA" id="ARBA00022777"/>
    </source>
</evidence>
<feature type="compositionally biased region" description="Polar residues" evidence="7">
    <location>
        <begin position="860"/>
        <end position="871"/>
    </location>
</feature>
<keyword evidence="8" id="KW-0472">Membrane</keyword>
<evidence type="ECO:0000313" key="12">
    <source>
        <dbReference type="Proteomes" id="UP000076761"/>
    </source>
</evidence>
<dbReference type="GO" id="GO:0005886">
    <property type="term" value="C:plasma membrane"/>
    <property type="evidence" value="ECO:0007669"/>
    <property type="project" value="TreeGrafter"/>
</dbReference>
<dbReference type="PANTHER" id="PTHR43047:SF66">
    <property type="entry name" value="HISKA"/>
    <property type="match status" value="1"/>
</dbReference>
<dbReference type="InterPro" id="IPR004358">
    <property type="entry name" value="Sig_transdc_His_kin-like_C"/>
</dbReference>
<sequence length="1108" mass="122276">MCRALIAAAVDEQERLVPSQSCSAPGRLATRLTMLFSGASIAGTSFSSKKWGDGELVPMPDLNSPETLNLAEAREKRASTLASTTAPVSPAALDALLPHPAVSASSDRKRRKRARVHINFRLHWSMLKKRMTNGSAPSTSSLMIESSGVDSLHRPWAAKADALAENGIVDEVVVDRIWSEGIKSSGSPSDFEGTPEKSTSHQPGTNTDHESFTQIEGFWASSTPLLFLRGRLWPPIDKFFNLRFDDGPSEEHYTRENWFLKKPLAVWASVFYVLNWTLAAAFTPKPLVLADYIFYFGISTAVTIPLPFMVIFDWPRDHSFFYQIFLCFSTWCWSCYQIVYMYFCGFYTDELQHSYFTCGNKDFLATFYWSAGLAAVSLFGLKQHRFPHMVGAICWFILACVLILPDRHTWTRNVINHFVYQFFLLYVHYSRENGERRLYMLRDQVKKAWRTTQKARINEGKAADSKRRLTSYVFHEVRVPLNTALLAVQNMDAAGTVPKNQQIEFKALEGSLSMMSKVLNDVLDFDRMDSGRFESVSKPYSFHQVMRSMLVPLQLATNARNLELVTEFDENIDLVARKAAYTAMGHSPDAVEKLVQEQQDEDGIVCGDETRFRQIITNLASNACKFTQSGGKLTVRTRLVLPDVVTCEPPCSEGGLTELTVPETAVSDAEQGSSGGGEVRDHDVLSTTHLSQHNLHHAQAGPLEWIVVRIEVTDTGCGIRPKDMAHSKLFSAFNQTEQGRQQGGKGTGLGLALVRQIVMLSRGRLGVRSKVGEGSTFWVELPLGVGAKAIQGVTPPPNLVERADELGIPSLPHDVDKASSLARNKRNSSAFTTIMEQGGLVELIPSKHGEAPVLTRTIGDPNTGTGAETSTPPEMWEPSSPDPSPPVDTPRATARPSHVDLPKPQQFTSYDFSDPVASSSSTLAQGQTPASVRTDPSTPPVEFEGGLHVLVVDDDPLTRMLMKRLLTRVGCRVSTAENGEVALEMILNGTRPTPSSETPSTQGSESSQSSGPQMVDETRFAVVFLDNQMPVMSGLDTVSKLREAGRRDFVVGVTGNALLQDQEDYLQAGVDHVLTKPVLEKSLRSMLALADARRKRGLLEHQPPPPPS</sequence>
<dbReference type="GO" id="GO:0000155">
    <property type="term" value="F:phosphorelay sensor kinase activity"/>
    <property type="evidence" value="ECO:0007669"/>
    <property type="project" value="InterPro"/>
</dbReference>
<dbReference type="SUPFAM" id="SSF55874">
    <property type="entry name" value="ATPase domain of HSP90 chaperone/DNA topoisomerase II/histidine kinase"/>
    <property type="match status" value="1"/>
</dbReference>
<feature type="domain" description="Histidine kinase" evidence="9">
    <location>
        <begin position="472"/>
        <end position="785"/>
    </location>
</feature>
<dbReference type="STRING" id="1314782.A0A165SL60"/>
<dbReference type="EMBL" id="KV425572">
    <property type="protein sequence ID" value="KZT25328.1"/>
    <property type="molecule type" value="Genomic_DNA"/>
</dbReference>
<feature type="domain" description="Response regulatory" evidence="10">
    <location>
        <begin position="948"/>
        <end position="1091"/>
    </location>
</feature>
<keyword evidence="8" id="KW-1133">Transmembrane helix</keyword>
<evidence type="ECO:0000256" key="3">
    <source>
        <dbReference type="ARBA" id="ARBA00022553"/>
    </source>
</evidence>